<protein>
    <recommendedName>
        <fullName evidence="3">Ada DNA repair metal-binding domain-containing protein</fullName>
    </recommendedName>
</protein>
<sequence length="87" mass="9591">MSRPFLLLGPQGQPVQSTEPGTLGGHRQSRIYGRLDCPAALRAMARGGYVAHRVFFLDEATARSAGYRPCAVCMPGEYAKWKVQYSM</sequence>
<dbReference type="GO" id="GO:0008270">
    <property type="term" value="F:zinc ion binding"/>
    <property type="evidence" value="ECO:0007669"/>
    <property type="project" value="InterPro"/>
</dbReference>
<evidence type="ECO:0000259" key="3">
    <source>
        <dbReference type="Pfam" id="PF02805"/>
    </source>
</evidence>
<evidence type="ECO:0000256" key="1">
    <source>
        <dbReference type="ARBA" id="ARBA00023159"/>
    </source>
</evidence>
<feature type="region of interest" description="Disordered" evidence="2">
    <location>
        <begin position="1"/>
        <end position="26"/>
    </location>
</feature>
<dbReference type="GO" id="GO:0003677">
    <property type="term" value="F:DNA binding"/>
    <property type="evidence" value="ECO:0007669"/>
    <property type="project" value="InterPro"/>
</dbReference>
<dbReference type="AlphaFoldDB" id="A0A5E7AD65"/>
<evidence type="ECO:0000313" key="5">
    <source>
        <dbReference type="Proteomes" id="UP000337909"/>
    </source>
</evidence>
<name>A0A5E7AD65_PSEFL</name>
<feature type="domain" description="Ada DNA repair metal-binding" evidence="3">
    <location>
        <begin position="25"/>
        <end position="75"/>
    </location>
</feature>
<dbReference type="EMBL" id="CABVHQ010000005">
    <property type="protein sequence ID" value="VVN77158.1"/>
    <property type="molecule type" value="Genomic_DNA"/>
</dbReference>
<evidence type="ECO:0000256" key="2">
    <source>
        <dbReference type="SAM" id="MobiDB-lite"/>
    </source>
</evidence>
<dbReference type="InterPro" id="IPR035451">
    <property type="entry name" value="Ada-like_dom_sf"/>
</dbReference>
<dbReference type="Pfam" id="PF02805">
    <property type="entry name" value="Ada_Zn_binding"/>
    <property type="match status" value="1"/>
</dbReference>
<gene>
    <name evidence="4" type="ORF">PS691_00800</name>
</gene>
<keyword evidence="1" id="KW-0010">Activator</keyword>
<organism evidence="4 5">
    <name type="scientific">Pseudomonas fluorescens</name>
    <dbReference type="NCBI Taxonomy" id="294"/>
    <lineage>
        <taxon>Bacteria</taxon>
        <taxon>Pseudomonadati</taxon>
        <taxon>Pseudomonadota</taxon>
        <taxon>Gammaproteobacteria</taxon>
        <taxon>Pseudomonadales</taxon>
        <taxon>Pseudomonadaceae</taxon>
        <taxon>Pseudomonas</taxon>
    </lineage>
</organism>
<reference evidence="4 5" key="1">
    <citation type="submission" date="2019-09" db="EMBL/GenBank/DDBJ databases">
        <authorList>
            <person name="Chandra G."/>
            <person name="Truman W A."/>
        </authorList>
    </citation>
    <scope>NUCLEOTIDE SEQUENCE [LARGE SCALE GENOMIC DNA]</scope>
    <source>
        <strain evidence="4">PS691</strain>
    </source>
</reference>
<dbReference type="Proteomes" id="UP000337909">
    <property type="component" value="Unassembled WGS sequence"/>
</dbReference>
<dbReference type="GO" id="GO:0006355">
    <property type="term" value="P:regulation of DNA-templated transcription"/>
    <property type="evidence" value="ECO:0007669"/>
    <property type="project" value="InterPro"/>
</dbReference>
<proteinExistence type="predicted"/>
<dbReference type="InterPro" id="IPR004026">
    <property type="entry name" value="Ada_DNA_repair_Zn-bd"/>
</dbReference>
<dbReference type="Gene3D" id="3.40.10.10">
    <property type="entry name" value="DNA Methylphosphotriester Repair Domain"/>
    <property type="match status" value="1"/>
</dbReference>
<dbReference type="RefSeq" id="WP_224788155.1">
    <property type="nucleotide sequence ID" value="NZ_CABVHQ010000005.1"/>
</dbReference>
<accession>A0A5E7AD65</accession>
<dbReference type="GO" id="GO:0008168">
    <property type="term" value="F:methyltransferase activity"/>
    <property type="evidence" value="ECO:0007669"/>
    <property type="project" value="InterPro"/>
</dbReference>
<dbReference type="GO" id="GO:0006281">
    <property type="term" value="P:DNA repair"/>
    <property type="evidence" value="ECO:0007669"/>
    <property type="project" value="InterPro"/>
</dbReference>
<evidence type="ECO:0000313" key="4">
    <source>
        <dbReference type="EMBL" id="VVN77158.1"/>
    </source>
</evidence>
<dbReference type="SUPFAM" id="SSF57884">
    <property type="entry name" value="Ada DNA repair protein, N-terminal domain (N-Ada 10)"/>
    <property type="match status" value="1"/>
</dbReference>